<keyword evidence="10" id="KW-1185">Reference proteome</keyword>
<keyword evidence="2" id="KW-0411">Iron-sulfur</keyword>
<dbReference type="Proteomes" id="UP000611459">
    <property type="component" value="Unassembled WGS sequence"/>
</dbReference>
<dbReference type="SUPFAM" id="SSF63380">
    <property type="entry name" value="Riboflavin synthase domain-like"/>
    <property type="match status" value="1"/>
</dbReference>
<dbReference type="InterPro" id="IPR001041">
    <property type="entry name" value="2Fe-2S_ferredoxin-type"/>
</dbReference>
<gene>
    <name evidence="7" type="ORF">J4M89_33600</name>
    <name evidence="6" type="ORF">JIN94_32440</name>
    <name evidence="8" type="ORF">LXE91_22140</name>
</gene>
<dbReference type="CDD" id="cd00207">
    <property type="entry name" value="fer2"/>
    <property type="match status" value="1"/>
</dbReference>
<evidence type="ECO:0000313" key="6">
    <source>
        <dbReference type="EMBL" id="MBK1934603.1"/>
    </source>
</evidence>
<protein>
    <submittedName>
        <fullName evidence="6">2Fe-2S iron-sulfur cluster binding domain-containing protein</fullName>
    </submittedName>
    <submittedName>
        <fullName evidence="8">FAD-binding oxidoreductase</fullName>
    </submittedName>
</protein>
<dbReference type="Proteomes" id="UP001220209">
    <property type="component" value="Chromosome 2"/>
</dbReference>
<dbReference type="SUPFAM" id="SSF52343">
    <property type="entry name" value="Ferredoxin reductase-like, C-terminal NADP-linked domain"/>
    <property type="match status" value="1"/>
</dbReference>
<dbReference type="Gene3D" id="3.40.50.80">
    <property type="entry name" value="Nucleotide-binding domain of ferredoxin-NADP reductase (FNR) module"/>
    <property type="match status" value="1"/>
</dbReference>
<evidence type="ECO:0000313" key="10">
    <source>
        <dbReference type="Proteomes" id="UP000664048"/>
    </source>
</evidence>
<dbReference type="InterPro" id="IPR036010">
    <property type="entry name" value="2Fe-2S_ferredoxin-like_sf"/>
</dbReference>
<dbReference type="InterPro" id="IPR012675">
    <property type="entry name" value="Beta-grasp_dom_sf"/>
</dbReference>
<dbReference type="GeneID" id="93188096"/>
<evidence type="ECO:0000313" key="11">
    <source>
        <dbReference type="Proteomes" id="UP001220209"/>
    </source>
</evidence>
<comment type="cofactor">
    <cofactor evidence="3">
        <name>[2Fe-2S] cluster</name>
        <dbReference type="ChEBI" id="CHEBI:190135"/>
    </cofactor>
</comment>
<dbReference type="Pfam" id="PF00970">
    <property type="entry name" value="FAD_binding_6"/>
    <property type="match status" value="1"/>
</dbReference>
<dbReference type="InterPro" id="IPR001709">
    <property type="entry name" value="Flavoprot_Pyr_Nucl_cyt_Rdtase"/>
</dbReference>
<reference evidence="6" key="1">
    <citation type="submission" date="2021-01" db="EMBL/GenBank/DDBJ databases">
        <title>Outbreak of Burkholderia contaminns endophthalmitis traced to a clinical ventilation system.</title>
        <authorList>
            <person name="Lipuma J."/>
            <person name="Spilker T."/>
            <person name="Kratholm J."/>
        </authorList>
    </citation>
    <scope>NUCLEOTIDE SEQUENCE</scope>
    <source>
        <strain evidence="6">HI4954</strain>
    </source>
</reference>
<dbReference type="InterPro" id="IPR001433">
    <property type="entry name" value="OxRdtase_FAD/NAD-bd"/>
</dbReference>
<evidence type="ECO:0000313" key="7">
    <source>
        <dbReference type="EMBL" id="MBO1834329.1"/>
    </source>
</evidence>
<dbReference type="InterPro" id="IPR017938">
    <property type="entry name" value="Riboflavin_synthase-like_b-brl"/>
</dbReference>
<feature type="domain" description="2Fe-2S ferredoxin-type" evidence="4">
    <location>
        <begin position="4"/>
        <end position="90"/>
    </location>
</feature>
<dbReference type="Gene3D" id="2.40.30.10">
    <property type="entry name" value="Translation factors"/>
    <property type="match status" value="1"/>
</dbReference>
<evidence type="ECO:0000313" key="8">
    <source>
        <dbReference type="EMBL" id="WFN21388.1"/>
    </source>
</evidence>
<reference evidence="8 11" key="3">
    <citation type="submission" date="2021-12" db="EMBL/GenBank/DDBJ databases">
        <title>Genomic and phenotypic characterization of three Burkholderia contaminans isolates recovered from different sources.</title>
        <authorList>
            <person name="Lopez De Volder A."/>
            <person name="Fan Y."/>
            <person name="Nunvar J."/>
            <person name="Herrera T."/>
            <person name="Timp W."/>
            <person name="Degrossi J."/>
        </authorList>
    </citation>
    <scope>NUCLEOTIDE SEQUENCE [LARGE SCALE GENOMIC DNA]</scope>
    <source>
        <strain evidence="8 11">LMG 23361</strain>
    </source>
</reference>
<dbReference type="CDD" id="cd06189">
    <property type="entry name" value="flavin_oxioreductase"/>
    <property type="match status" value="1"/>
</dbReference>
<keyword evidence="2" id="KW-0001">2Fe-2S</keyword>
<dbReference type="GO" id="GO:0051537">
    <property type="term" value="F:2 iron, 2 sulfur cluster binding"/>
    <property type="evidence" value="ECO:0007669"/>
    <property type="project" value="UniProtKB-KW"/>
</dbReference>
<dbReference type="EMBL" id="JAGEMX010000017">
    <property type="protein sequence ID" value="MBO1834329.1"/>
    <property type="molecule type" value="Genomic_DNA"/>
</dbReference>
<evidence type="ECO:0000256" key="3">
    <source>
        <dbReference type="ARBA" id="ARBA00034078"/>
    </source>
</evidence>
<name>A0A1E3FKU0_9BURK</name>
<feature type="domain" description="FAD-binding FR-type" evidence="5">
    <location>
        <begin position="97"/>
        <end position="197"/>
    </location>
</feature>
<dbReference type="InterPro" id="IPR050415">
    <property type="entry name" value="MRET"/>
</dbReference>
<keyword evidence="2" id="KW-0408">Iron</keyword>
<dbReference type="Proteomes" id="UP000664048">
    <property type="component" value="Unassembled WGS sequence"/>
</dbReference>
<dbReference type="AlphaFoldDB" id="A0A1E3FKU0"/>
<accession>A0A1E3FKU0</accession>
<dbReference type="PANTHER" id="PTHR47354">
    <property type="entry name" value="NADH OXIDOREDUCTASE HCR"/>
    <property type="match status" value="1"/>
</dbReference>
<proteinExistence type="predicted"/>
<comment type="cofactor">
    <cofactor evidence="1">
        <name>FAD</name>
        <dbReference type="ChEBI" id="CHEBI:57692"/>
    </cofactor>
</comment>
<dbReference type="Pfam" id="PF00175">
    <property type="entry name" value="NAD_binding_1"/>
    <property type="match status" value="1"/>
</dbReference>
<dbReference type="InterPro" id="IPR039261">
    <property type="entry name" value="FNR_nucleotide-bd"/>
</dbReference>
<dbReference type="PRINTS" id="PR00371">
    <property type="entry name" value="FPNCR"/>
</dbReference>
<organism evidence="6 9">
    <name type="scientific">Burkholderia contaminans</name>
    <dbReference type="NCBI Taxonomy" id="488447"/>
    <lineage>
        <taxon>Bacteria</taxon>
        <taxon>Pseudomonadati</taxon>
        <taxon>Pseudomonadota</taxon>
        <taxon>Betaproteobacteria</taxon>
        <taxon>Burkholderiales</taxon>
        <taxon>Burkholderiaceae</taxon>
        <taxon>Burkholderia</taxon>
        <taxon>Burkholderia cepacia complex</taxon>
    </lineage>
</organism>
<dbReference type="Pfam" id="PF00111">
    <property type="entry name" value="Fer2"/>
    <property type="match status" value="1"/>
</dbReference>
<dbReference type="EMBL" id="JAENIB010000021">
    <property type="protein sequence ID" value="MBK1934603.1"/>
    <property type="molecule type" value="Genomic_DNA"/>
</dbReference>
<dbReference type="PROSITE" id="PS51384">
    <property type="entry name" value="FAD_FR"/>
    <property type="match status" value="1"/>
</dbReference>
<sequence length="340" mass="36959">MTAFKLRIEPAGVEIPCSAEGSLLDAALAAGYFPRHSCRRGQCNACEARVLSGDARYPSGFEPEGVRDGYVLTCQARCTTDVTIEAQEVASTPGQRVLQTGARVLEVQRVSDDVARVQLAVPTETGFAFQPGQYVEVVLRDGTRRSYSMANAPDGSGTIEWHVRAVPGGRFSNHVYRSLKPRDMLRIEGPFGTFMLRDSSAPVIFLASGTGYAPIAAMLKAHETVIQKRGAVLYWGGVRLGDLYAYDEVCAWEQAHPGFRFVPVLSGDEPGWTGRKGFVHEAVSADFPNLSHHEVYACGNPLMVDAARYTFTQASGLPAGNFFSDAFVTRPEPVKTDETV</sequence>
<dbReference type="OrthoDB" id="9806195at2"/>
<dbReference type="InterPro" id="IPR008333">
    <property type="entry name" value="Cbr1-like_FAD-bd_dom"/>
</dbReference>
<dbReference type="GO" id="GO:0016491">
    <property type="term" value="F:oxidoreductase activity"/>
    <property type="evidence" value="ECO:0007669"/>
    <property type="project" value="InterPro"/>
</dbReference>
<evidence type="ECO:0000259" key="5">
    <source>
        <dbReference type="PROSITE" id="PS51384"/>
    </source>
</evidence>
<dbReference type="RefSeq" id="WP_039356567.1">
    <property type="nucleotide sequence ID" value="NZ_AP018357.1"/>
</dbReference>
<reference evidence="7 10" key="2">
    <citation type="submission" date="2021-03" db="EMBL/GenBank/DDBJ databases">
        <title>Clinical course, treatment and visual outcome of an outbreak of Burkholderia contaminans endophthalmitis following cataract surgery.</title>
        <authorList>
            <person name="Lind C."/>
            <person name="Olsen K."/>
            <person name="Angelsen N.K."/>
            <person name="Krefting E.A."/>
            <person name="Fossen K."/>
            <person name="Gravningen K."/>
            <person name="Depoorter E."/>
            <person name="Vandamme P."/>
            <person name="Bertelsen G."/>
        </authorList>
    </citation>
    <scope>NUCLEOTIDE SEQUENCE [LARGE SCALE GENOMIC DNA]</scope>
    <source>
        <strain evidence="7 10">51242556</strain>
    </source>
</reference>
<evidence type="ECO:0000256" key="1">
    <source>
        <dbReference type="ARBA" id="ARBA00001974"/>
    </source>
</evidence>
<evidence type="ECO:0000256" key="2">
    <source>
        <dbReference type="ARBA" id="ARBA00022714"/>
    </source>
</evidence>
<evidence type="ECO:0000313" key="9">
    <source>
        <dbReference type="Proteomes" id="UP000611459"/>
    </source>
</evidence>
<dbReference type="EMBL" id="CP090641">
    <property type="protein sequence ID" value="WFN21388.1"/>
    <property type="molecule type" value="Genomic_DNA"/>
</dbReference>
<dbReference type="PROSITE" id="PS51085">
    <property type="entry name" value="2FE2S_FER_2"/>
    <property type="match status" value="1"/>
</dbReference>
<dbReference type="PANTHER" id="PTHR47354:SF5">
    <property type="entry name" value="PROTEIN RFBI"/>
    <property type="match status" value="1"/>
</dbReference>
<keyword evidence="2" id="KW-0479">Metal-binding</keyword>
<dbReference type="PRINTS" id="PR00410">
    <property type="entry name" value="PHEHYDRXLASE"/>
</dbReference>
<dbReference type="Gene3D" id="3.10.20.30">
    <property type="match status" value="1"/>
</dbReference>
<evidence type="ECO:0000259" key="4">
    <source>
        <dbReference type="PROSITE" id="PS51085"/>
    </source>
</evidence>
<dbReference type="InterPro" id="IPR017927">
    <property type="entry name" value="FAD-bd_FR_type"/>
</dbReference>
<dbReference type="SUPFAM" id="SSF54292">
    <property type="entry name" value="2Fe-2S ferredoxin-like"/>
    <property type="match status" value="1"/>
</dbReference>